<comment type="similarity">
    <text evidence="1 2">Belongs to the Dps family.</text>
</comment>
<dbReference type="Pfam" id="PF00210">
    <property type="entry name" value="Ferritin"/>
    <property type="match status" value="1"/>
</dbReference>
<dbReference type="SUPFAM" id="SSF47240">
    <property type="entry name" value="Ferritin-like"/>
    <property type="match status" value="1"/>
</dbReference>
<dbReference type="Proteomes" id="UP000568022">
    <property type="component" value="Unassembled WGS sequence"/>
</dbReference>
<keyword evidence="4" id="KW-0238">DNA-binding</keyword>
<dbReference type="GO" id="GO:0003677">
    <property type="term" value="F:DNA binding"/>
    <property type="evidence" value="ECO:0007669"/>
    <property type="project" value="UniProtKB-KW"/>
</dbReference>
<dbReference type="InterPro" id="IPR012347">
    <property type="entry name" value="Ferritin-like"/>
</dbReference>
<proteinExistence type="inferred from homology"/>
<dbReference type="Gene3D" id="1.20.1260.10">
    <property type="match status" value="1"/>
</dbReference>
<evidence type="ECO:0000256" key="2">
    <source>
        <dbReference type="RuleBase" id="RU003875"/>
    </source>
</evidence>
<dbReference type="InterPro" id="IPR009078">
    <property type="entry name" value="Ferritin-like_SF"/>
</dbReference>
<accession>A0A7W8BQ57</accession>
<organism evidence="4 5">
    <name type="scientific">Streptomyces griseoloalbus</name>
    <dbReference type="NCBI Taxonomy" id="67303"/>
    <lineage>
        <taxon>Bacteria</taxon>
        <taxon>Bacillati</taxon>
        <taxon>Actinomycetota</taxon>
        <taxon>Actinomycetes</taxon>
        <taxon>Kitasatosporales</taxon>
        <taxon>Streptomycetaceae</taxon>
        <taxon>Streptomyces</taxon>
    </lineage>
</organism>
<comment type="caution">
    <text evidence="4">The sequence shown here is derived from an EMBL/GenBank/DDBJ whole genome shotgun (WGS) entry which is preliminary data.</text>
</comment>
<keyword evidence="5" id="KW-1185">Reference proteome</keyword>
<evidence type="ECO:0000313" key="4">
    <source>
        <dbReference type="EMBL" id="MBB5125624.1"/>
    </source>
</evidence>
<gene>
    <name evidence="4" type="ORF">FHS32_002358</name>
</gene>
<evidence type="ECO:0000259" key="3">
    <source>
        <dbReference type="Pfam" id="PF00210"/>
    </source>
</evidence>
<evidence type="ECO:0000256" key="1">
    <source>
        <dbReference type="ARBA" id="ARBA00009497"/>
    </source>
</evidence>
<name>A0A7W8BQ57_9ACTN</name>
<feature type="domain" description="Ferritin/DPS" evidence="3">
    <location>
        <begin position="30"/>
        <end position="165"/>
    </location>
</feature>
<dbReference type="PANTHER" id="PTHR42932:SF2">
    <property type="entry name" value="DNA PROTECTION DURING STARVATION PROTEIN 1"/>
    <property type="match status" value="1"/>
</dbReference>
<dbReference type="InterPro" id="IPR008331">
    <property type="entry name" value="Ferritin_DPS_dom"/>
</dbReference>
<reference evidence="4 5" key="1">
    <citation type="submission" date="2020-08" db="EMBL/GenBank/DDBJ databases">
        <title>Genomic Encyclopedia of Type Strains, Phase III (KMG-III): the genomes of soil and plant-associated and newly described type strains.</title>
        <authorList>
            <person name="Whitman W."/>
        </authorList>
    </citation>
    <scope>NUCLEOTIDE SEQUENCE [LARGE SCALE GENOMIC DNA]</scope>
    <source>
        <strain evidence="4 5">CECT 3226</strain>
    </source>
</reference>
<dbReference type="PRINTS" id="PR01346">
    <property type="entry name" value="HELNAPAPROT"/>
</dbReference>
<dbReference type="GO" id="GO:0008199">
    <property type="term" value="F:ferric iron binding"/>
    <property type="evidence" value="ECO:0007669"/>
    <property type="project" value="InterPro"/>
</dbReference>
<dbReference type="EMBL" id="JACHJE010000005">
    <property type="protein sequence ID" value="MBB5125624.1"/>
    <property type="molecule type" value="Genomic_DNA"/>
</dbReference>
<protein>
    <submittedName>
        <fullName evidence="4">Starvation-inducible DNA-binding protein</fullName>
    </submittedName>
</protein>
<dbReference type="InterPro" id="IPR002177">
    <property type="entry name" value="DPS_DNA-bd"/>
</dbReference>
<evidence type="ECO:0000313" key="5">
    <source>
        <dbReference type="Proteomes" id="UP000568022"/>
    </source>
</evidence>
<dbReference type="PIRSF" id="PIRSF005900">
    <property type="entry name" value="Dps"/>
    <property type="match status" value="1"/>
</dbReference>
<sequence length="172" mass="18806">MNDTSSKEEQHPMTVVKSTLPDEARRVSCEALQDTLVDLLGLSLIGKQAHWNVVGPRFRSIHLQLDEVVSAARAQADTVAERAAALGVPPDGRPETIAKVFSLPAPAQGWLRDTEAVRVMTEALGAAVARLRERIDATEKADLVTQDLLISITAELEKQRWMFEAENVPGES</sequence>
<dbReference type="CDD" id="cd01043">
    <property type="entry name" value="DPS"/>
    <property type="match status" value="1"/>
</dbReference>
<dbReference type="PANTHER" id="PTHR42932">
    <property type="entry name" value="GENERAL STRESS PROTEIN 20U"/>
    <property type="match status" value="1"/>
</dbReference>
<dbReference type="AlphaFoldDB" id="A0A7W8BQ57"/>